<comment type="caution">
    <text evidence="3">The sequence shown here is derived from an EMBL/GenBank/DDBJ whole genome shotgun (WGS) entry which is preliminary data.</text>
</comment>
<dbReference type="AlphaFoldDB" id="A0A7J7P1D3"/>
<name>A0A7J7P1D3_9MAGN</name>
<dbReference type="Pfam" id="PF04885">
    <property type="entry name" value="Stig1"/>
    <property type="match status" value="1"/>
</dbReference>
<dbReference type="OrthoDB" id="5421723at2759"/>
<reference evidence="3 4" key="1">
    <citation type="journal article" date="2020" name="IScience">
        <title>Genome Sequencing of the Endangered Kingdonia uniflora (Circaeasteraceae, Ranunculales) Reveals Potential Mechanisms of Evolutionary Specialization.</title>
        <authorList>
            <person name="Sun Y."/>
            <person name="Deng T."/>
            <person name="Zhang A."/>
            <person name="Moore M.J."/>
            <person name="Landis J.B."/>
            <person name="Lin N."/>
            <person name="Zhang H."/>
            <person name="Zhang X."/>
            <person name="Huang J."/>
            <person name="Zhang X."/>
            <person name="Sun H."/>
            <person name="Wang H."/>
        </authorList>
    </citation>
    <scope>NUCLEOTIDE SEQUENCE [LARGE SCALE GENOMIC DNA]</scope>
    <source>
        <strain evidence="3">TB1705</strain>
        <tissue evidence="3">Leaf</tissue>
    </source>
</reference>
<evidence type="ECO:0000313" key="3">
    <source>
        <dbReference type="EMBL" id="KAF6173256.1"/>
    </source>
</evidence>
<evidence type="ECO:0000313" key="4">
    <source>
        <dbReference type="Proteomes" id="UP000541444"/>
    </source>
</evidence>
<keyword evidence="2" id="KW-0732">Signal</keyword>
<dbReference type="Proteomes" id="UP000541444">
    <property type="component" value="Unassembled WGS sequence"/>
</dbReference>
<proteinExistence type="inferred from homology"/>
<comment type="similarity">
    <text evidence="1">Belongs to the STIG1 family.</text>
</comment>
<dbReference type="PANTHER" id="PTHR33227:SF21">
    <property type="entry name" value="F12F1.21 PROTEIN"/>
    <property type="match status" value="1"/>
</dbReference>
<dbReference type="PANTHER" id="PTHR33227">
    <property type="entry name" value="STIGMA-SPECIFIC STIG1-LIKE PROTEIN 3"/>
    <property type="match status" value="1"/>
</dbReference>
<keyword evidence="4" id="KW-1185">Reference proteome</keyword>
<dbReference type="EMBL" id="JACGCM010000347">
    <property type="protein sequence ID" value="KAF6173256.1"/>
    <property type="molecule type" value="Genomic_DNA"/>
</dbReference>
<gene>
    <name evidence="3" type="ORF">GIB67_026951</name>
</gene>
<accession>A0A7J7P1D3</accession>
<evidence type="ECO:0000256" key="2">
    <source>
        <dbReference type="ARBA" id="ARBA00022729"/>
    </source>
</evidence>
<sequence length="55" mass="6237">MTDIVNCGMCGRKYKYSKMCCKGKCVNLSWDEKNCGQCNKCKKGDTCVYGMCNYV</sequence>
<organism evidence="3 4">
    <name type="scientific">Kingdonia uniflora</name>
    <dbReference type="NCBI Taxonomy" id="39325"/>
    <lineage>
        <taxon>Eukaryota</taxon>
        <taxon>Viridiplantae</taxon>
        <taxon>Streptophyta</taxon>
        <taxon>Embryophyta</taxon>
        <taxon>Tracheophyta</taxon>
        <taxon>Spermatophyta</taxon>
        <taxon>Magnoliopsida</taxon>
        <taxon>Ranunculales</taxon>
        <taxon>Circaeasteraceae</taxon>
        <taxon>Kingdonia</taxon>
    </lineage>
</organism>
<protein>
    <submittedName>
        <fullName evidence="3">Uncharacterized protein</fullName>
    </submittedName>
</protein>
<evidence type="ECO:0000256" key="1">
    <source>
        <dbReference type="ARBA" id="ARBA00006010"/>
    </source>
</evidence>
<dbReference type="InterPro" id="IPR006969">
    <property type="entry name" value="Stig-like"/>
</dbReference>